<feature type="transmembrane region" description="Helical" evidence="1">
    <location>
        <begin position="513"/>
        <end position="537"/>
    </location>
</feature>
<dbReference type="PANTHER" id="PTHR46825">
    <property type="entry name" value="D-ALANYL-D-ALANINE-CARBOXYPEPTIDASE/ENDOPEPTIDASE AMPH"/>
    <property type="match status" value="1"/>
</dbReference>
<evidence type="ECO:0000256" key="2">
    <source>
        <dbReference type="SAM" id="SignalP"/>
    </source>
</evidence>
<name>A0ABT9HV80_9GAMM</name>
<comment type="caution">
    <text evidence="4">The sequence shown here is derived from an EMBL/GenBank/DDBJ whole genome shotgun (WGS) entry which is preliminary data.</text>
</comment>
<keyword evidence="2" id="KW-0732">Signal</keyword>
<keyword evidence="1" id="KW-1133">Transmembrane helix</keyword>
<feature type="domain" description="Beta-lactamase-related" evidence="3">
    <location>
        <begin position="38"/>
        <end position="359"/>
    </location>
</feature>
<feature type="signal peptide" evidence="2">
    <location>
        <begin position="1"/>
        <end position="22"/>
    </location>
</feature>
<dbReference type="PANTHER" id="PTHR46825:SF9">
    <property type="entry name" value="BETA-LACTAMASE-RELATED DOMAIN-CONTAINING PROTEIN"/>
    <property type="match status" value="1"/>
</dbReference>
<keyword evidence="1" id="KW-0472">Membrane</keyword>
<reference evidence="4 5" key="1">
    <citation type="submission" date="2022-11" db="EMBL/GenBank/DDBJ databases">
        <title>Viruses from the air-sea interface of a natural surface slick.</title>
        <authorList>
            <person name="Rahlff J."/>
            <person name="Holmfeldt K."/>
        </authorList>
    </citation>
    <scope>NUCLEOTIDE SEQUENCE [LARGE SCALE GENOMIC DNA]</scope>
    <source>
        <strain evidence="4 5">SMS4</strain>
    </source>
</reference>
<accession>A0ABT9HV80</accession>
<feature type="transmembrane region" description="Helical" evidence="1">
    <location>
        <begin position="581"/>
        <end position="603"/>
    </location>
</feature>
<keyword evidence="4" id="KW-0378">Hydrolase</keyword>
<feature type="transmembrane region" description="Helical" evidence="1">
    <location>
        <begin position="475"/>
        <end position="501"/>
    </location>
</feature>
<proteinExistence type="predicted"/>
<evidence type="ECO:0000313" key="5">
    <source>
        <dbReference type="Proteomes" id="UP001231109"/>
    </source>
</evidence>
<dbReference type="InterPro" id="IPR001466">
    <property type="entry name" value="Beta-lactam-related"/>
</dbReference>
<dbReference type="GO" id="GO:0016787">
    <property type="term" value="F:hydrolase activity"/>
    <property type="evidence" value="ECO:0007669"/>
    <property type="project" value="UniProtKB-KW"/>
</dbReference>
<evidence type="ECO:0000259" key="3">
    <source>
        <dbReference type="Pfam" id="PF00144"/>
    </source>
</evidence>
<gene>
    <name evidence="4" type="ORF">ORJ04_03470</name>
</gene>
<dbReference type="Gene3D" id="3.40.710.10">
    <property type="entry name" value="DD-peptidase/beta-lactamase superfamily"/>
    <property type="match status" value="1"/>
</dbReference>
<keyword evidence="5" id="KW-1185">Reference proteome</keyword>
<sequence length="612" mass="67446">MKNKILTAMTLLGGIVSSALFANPVPLDFNQLTTQLETKFADLNVPGAQVAVFDDKNILWQNHFGFADSAKQTPVSDNTLFRAGSTTKTFVGLAIMQLVNQGKFTLQDDVLQLEPRLLINNAWQNTDPVRVIHLLEHSAGLDDMHFRNFYNVSEPDITILDAVNRDAASLRVRWQPGSRHAYSNPGYGILGHLIELYSGQSFEHYITEHVLLPLGITQCHLNSSNIPEADLSAGFVDGEAVAFRQIYLRSAGNLHCTAAGLAQLGSWLLSRGQTDSVPYVNPQTIQQMEQPESTLAAKQGLAYGYAKAIYHATRNGREWLGHNGGIDGFLTSYAYNRDLNLGYAVMINSSSASMRQIVDTITQLLAQNAPLPDATLLPIDLENLDGYYRVSNERNQIFAGISFSTAVAKLTTSGSTLVVAPLLGDASEYVYLGQGQFAKAGEGFAKVSVIGNTVEGFAIDLDGDYLIKTSFLSAWLPLIMLGFIFSVFLLTLCYAPVWCINALRGKLTSRQQLWLRLMPLLTVLCLVAVISALFNLSLFETAYINWQTLTIYIGSLAFAISSAIALWLVMRALKTESSCFARYFTVVSVISANFLAVYCYHFDYLGLALWQW</sequence>
<keyword evidence="1" id="KW-0812">Transmembrane</keyword>
<feature type="chain" id="PRO_5045923936" evidence="2">
    <location>
        <begin position="23"/>
        <end position="612"/>
    </location>
</feature>
<dbReference type="Pfam" id="PF00144">
    <property type="entry name" value="Beta-lactamase"/>
    <property type="match status" value="1"/>
</dbReference>
<dbReference type="EMBL" id="JAPJDZ010000005">
    <property type="protein sequence ID" value="MDP5135006.1"/>
    <property type="molecule type" value="Genomic_DNA"/>
</dbReference>
<dbReference type="RefSeq" id="WP_305973838.1">
    <property type="nucleotide sequence ID" value="NZ_JAPJDZ010000005.1"/>
</dbReference>
<dbReference type="SUPFAM" id="SSF56601">
    <property type="entry name" value="beta-lactamase/transpeptidase-like"/>
    <property type="match status" value="1"/>
</dbReference>
<organism evidence="4 5">
    <name type="scientific">Rheinheimera baltica</name>
    <dbReference type="NCBI Taxonomy" id="67576"/>
    <lineage>
        <taxon>Bacteria</taxon>
        <taxon>Pseudomonadati</taxon>
        <taxon>Pseudomonadota</taxon>
        <taxon>Gammaproteobacteria</taxon>
        <taxon>Chromatiales</taxon>
        <taxon>Chromatiaceae</taxon>
        <taxon>Rheinheimera</taxon>
    </lineage>
</organism>
<evidence type="ECO:0000256" key="1">
    <source>
        <dbReference type="SAM" id="Phobius"/>
    </source>
</evidence>
<dbReference type="InterPro" id="IPR012338">
    <property type="entry name" value="Beta-lactam/transpept-like"/>
</dbReference>
<feature type="transmembrane region" description="Helical" evidence="1">
    <location>
        <begin position="549"/>
        <end position="569"/>
    </location>
</feature>
<protein>
    <submittedName>
        <fullName evidence="4">Serine hydrolase</fullName>
    </submittedName>
</protein>
<evidence type="ECO:0000313" key="4">
    <source>
        <dbReference type="EMBL" id="MDP5135006.1"/>
    </source>
</evidence>
<dbReference type="InterPro" id="IPR050491">
    <property type="entry name" value="AmpC-like"/>
</dbReference>
<dbReference type="Proteomes" id="UP001231109">
    <property type="component" value="Unassembled WGS sequence"/>
</dbReference>